<organism evidence="1 2">
    <name type="scientific">Streptacidiphilus pinicola</name>
    <dbReference type="NCBI Taxonomy" id="2219663"/>
    <lineage>
        <taxon>Bacteria</taxon>
        <taxon>Bacillati</taxon>
        <taxon>Actinomycetota</taxon>
        <taxon>Actinomycetes</taxon>
        <taxon>Kitasatosporales</taxon>
        <taxon>Streptomycetaceae</taxon>
        <taxon>Streptacidiphilus</taxon>
    </lineage>
</organism>
<dbReference type="EMBL" id="QKYN01000136">
    <property type="protein sequence ID" value="RAG81832.1"/>
    <property type="molecule type" value="Genomic_DNA"/>
</dbReference>
<name>A0A2X0IA32_9ACTN</name>
<proteinExistence type="predicted"/>
<dbReference type="RefSeq" id="WP_111506506.1">
    <property type="nucleotide sequence ID" value="NZ_QKYN01000136.1"/>
</dbReference>
<dbReference type="Proteomes" id="UP000248889">
    <property type="component" value="Unassembled WGS sequence"/>
</dbReference>
<evidence type="ECO:0000313" key="1">
    <source>
        <dbReference type="EMBL" id="RAG81832.1"/>
    </source>
</evidence>
<gene>
    <name evidence="1" type="ORF">DN069_30710</name>
</gene>
<dbReference type="AlphaFoldDB" id="A0A2X0IA32"/>
<protein>
    <submittedName>
        <fullName evidence="1">Uncharacterized protein</fullName>
    </submittedName>
</protein>
<comment type="caution">
    <text evidence="1">The sequence shown here is derived from an EMBL/GenBank/DDBJ whole genome shotgun (WGS) entry which is preliminary data.</text>
</comment>
<dbReference type="OrthoDB" id="4284456at2"/>
<accession>A0A2X0IA32</accession>
<sequence>MSVNSIHRVRAAAITGLAAVAIGGTALTGTAYAKSGAYVQVSAHAVRIGQNIQVTASGGDDSVRYTFACLDERIGNGGWFALGCSGRPWSAYGRSVRATSFGRVQFRARLIAKSRPTGNGWLDRVSGSVDVLVR</sequence>
<keyword evidence="2" id="KW-1185">Reference proteome</keyword>
<evidence type="ECO:0000313" key="2">
    <source>
        <dbReference type="Proteomes" id="UP000248889"/>
    </source>
</evidence>
<reference evidence="1 2" key="1">
    <citation type="submission" date="2018-06" db="EMBL/GenBank/DDBJ databases">
        <title>Streptacidiphilus pinicola sp. nov., isolated from pine grove soil.</title>
        <authorList>
            <person name="Roh S.G."/>
            <person name="Park S."/>
            <person name="Kim M.-K."/>
            <person name="Yun B.-R."/>
            <person name="Park J."/>
            <person name="Kim M.J."/>
            <person name="Kim Y.S."/>
            <person name="Kim S.B."/>
        </authorList>
    </citation>
    <scope>NUCLEOTIDE SEQUENCE [LARGE SCALE GENOMIC DNA]</scope>
    <source>
        <strain evidence="1 2">MMS16-CNU450</strain>
    </source>
</reference>